<dbReference type="VEuPathDB" id="VectorBase:SSCA005485"/>
<dbReference type="PANTHER" id="PTHR11825:SF44">
    <property type="entry name" value="BRANCHED-CHAIN-AMINO-ACID AMINOTRANSFERASE"/>
    <property type="match status" value="1"/>
</dbReference>
<dbReference type="GO" id="GO:0004084">
    <property type="term" value="F:branched-chain-amino-acid transaminase activity"/>
    <property type="evidence" value="ECO:0007669"/>
    <property type="project" value="UniProtKB-EC"/>
</dbReference>
<keyword evidence="6 10" id="KW-0663">Pyridoxal phosphate</keyword>
<dbReference type="AlphaFoldDB" id="A0A131ZZ76"/>
<dbReference type="SUPFAM" id="SSF56752">
    <property type="entry name" value="D-aminoacid aminotransferase-like PLP-dependent enzymes"/>
    <property type="match status" value="1"/>
</dbReference>
<evidence type="ECO:0000256" key="10">
    <source>
        <dbReference type="RuleBase" id="RU004516"/>
    </source>
</evidence>
<dbReference type="NCBIfam" id="NF009897">
    <property type="entry name" value="PRK13357.1"/>
    <property type="match status" value="1"/>
</dbReference>
<dbReference type="InterPro" id="IPR043131">
    <property type="entry name" value="BCAT-like_N"/>
</dbReference>
<dbReference type="EC" id="2.6.1.42" evidence="11"/>
<reference evidence="12 13" key="1">
    <citation type="journal article" date="2015" name="Parasit. Vectors">
        <title>Draft genome of the scabies mite.</title>
        <authorList>
            <person name="Rider S.D.Jr."/>
            <person name="Morgan M.S."/>
            <person name="Arlian L.G."/>
        </authorList>
    </citation>
    <scope>NUCLEOTIDE SEQUENCE [LARGE SCALE GENOMIC DNA]</scope>
    <source>
        <strain evidence="12">Arlian Lab</strain>
    </source>
</reference>
<dbReference type="PANTHER" id="PTHR11825">
    <property type="entry name" value="SUBGROUP IIII AMINOTRANSFERASE"/>
    <property type="match status" value="1"/>
</dbReference>
<dbReference type="EMBL" id="JXLN01006293">
    <property type="protein sequence ID" value="KPM03819.1"/>
    <property type="molecule type" value="Genomic_DNA"/>
</dbReference>
<organism evidence="12 13">
    <name type="scientific">Sarcoptes scabiei</name>
    <name type="common">Itch mite</name>
    <name type="synonym">Acarus scabiei</name>
    <dbReference type="NCBI Taxonomy" id="52283"/>
    <lineage>
        <taxon>Eukaryota</taxon>
        <taxon>Metazoa</taxon>
        <taxon>Ecdysozoa</taxon>
        <taxon>Arthropoda</taxon>
        <taxon>Chelicerata</taxon>
        <taxon>Arachnida</taxon>
        <taxon>Acari</taxon>
        <taxon>Acariformes</taxon>
        <taxon>Sarcoptiformes</taxon>
        <taxon>Astigmata</taxon>
        <taxon>Psoroptidia</taxon>
        <taxon>Sarcoptoidea</taxon>
        <taxon>Sarcoptidae</taxon>
        <taxon>Sarcoptinae</taxon>
        <taxon>Sarcoptes</taxon>
    </lineage>
</organism>
<evidence type="ECO:0000256" key="1">
    <source>
        <dbReference type="ARBA" id="ARBA00001933"/>
    </source>
</evidence>
<evidence type="ECO:0000256" key="3">
    <source>
        <dbReference type="ARBA" id="ARBA00022576"/>
    </source>
</evidence>
<sequence>MFSDVSIEILDDHKRSIKPPWNDLKFGHHCSDHMIEIHWDAERGWLRPQICPVRNFSLHPFAKVFHYATEVFEGLKAYRGPDGLVRVFRPELNMKRMRLSATRLCMPDFDGQEFLQLIKKLLTIDNEWIPPYETKASLYIRPTMIAIDETLGVSPATKVILYVVSGPVGPYFSTGFQPVSLFADPKYVRAWPGGSGDRKIGANYAPTLFVQKEASKEGHQQVLWLYGPDHQLTEVGTMNIFVLLKDNNGKLQLITPPLEDGLILPGVTRHSLIELVRSWNEMDVIERVITMKEVESLINENRLLEIFGSGTACIVCPVGQISFLGKTLKVPETSFALRLFNELLDIQYGVKPYNNWVHIIQN</sequence>
<dbReference type="Gene3D" id="3.20.10.10">
    <property type="entry name" value="D-amino Acid Aminotransferase, subunit A, domain 2"/>
    <property type="match status" value="1"/>
</dbReference>
<comment type="similarity">
    <text evidence="2 9">Belongs to the class-IV pyridoxal-phosphate-dependent aminotransferase family.</text>
</comment>
<comment type="caution">
    <text evidence="12">The sequence shown here is derived from an EMBL/GenBank/DDBJ whole genome shotgun (WGS) entry which is preliminary data.</text>
</comment>
<evidence type="ECO:0000256" key="4">
    <source>
        <dbReference type="ARBA" id="ARBA00022605"/>
    </source>
</evidence>
<proteinExistence type="inferred from homology"/>
<evidence type="ECO:0000256" key="7">
    <source>
        <dbReference type="ARBA" id="ARBA00023304"/>
    </source>
</evidence>
<evidence type="ECO:0000256" key="9">
    <source>
        <dbReference type="RuleBase" id="RU004106"/>
    </source>
</evidence>
<dbReference type="InterPro" id="IPR018300">
    <property type="entry name" value="Aminotrans_IV_CS"/>
</dbReference>
<keyword evidence="5 11" id="KW-0808">Transferase</keyword>
<evidence type="ECO:0000256" key="6">
    <source>
        <dbReference type="ARBA" id="ARBA00022898"/>
    </source>
</evidence>
<accession>A0A131ZZ76</accession>
<gene>
    <name evidence="12" type="ORF">QR98_0022540</name>
</gene>
<dbReference type="NCBIfam" id="TIGR01123">
    <property type="entry name" value="ilvE_II"/>
    <property type="match status" value="1"/>
</dbReference>
<comment type="catalytic activity">
    <reaction evidence="11">
        <text>L-valine + 2-oxoglutarate = 3-methyl-2-oxobutanoate + L-glutamate</text>
        <dbReference type="Rhea" id="RHEA:24813"/>
        <dbReference type="ChEBI" id="CHEBI:11851"/>
        <dbReference type="ChEBI" id="CHEBI:16810"/>
        <dbReference type="ChEBI" id="CHEBI:29985"/>
        <dbReference type="ChEBI" id="CHEBI:57762"/>
        <dbReference type="EC" id="2.6.1.42"/>
    </reaction>
</comment>
<comment type="catalytic activity">
    <reaction evidence="11">
        <text>L-isoleucine + 2-oxoglutarate = (S)-3-methyl-2-oxopentanoate + L-glutamate</text>
        <dbReference type="Rhea" id="RHEA:24801"/>
        <dbReference type="ChEBI" id="CHEBI:16810"/>
        <dbReference type="ChEBI" id="CHEBI:29985"/>
        <dbReference type="ChEBI" id="CHEBI:35146"/>
        <dbReference type="ChEBI" id="CHEBI:58045"/>
        <dbReference type="EC" id="2.6.1.42"/>
    </reaction>
</comment>
<name>A0A131ZZ76_SARSC</name>
<dbReference type="Gene3D" id="3.30.470.10">
    <property type="match status" value="1"/>
</dbReference>
<dbReference type="Proteomes" id="UP000616769">
    <property type="component" value="Unassembled WGS sequence"/>
</dbReference>
<keyword evidence="4 11" id="KW-0028">Amino-acid biosynthesis</keyword>
<evidence type="ECO:0000256" key="5">
    <source>
        <dbReference type="ARBA" id="ARBA00022679"/>
    </source>
</evidence>
<dbReference type="GO" id="GO:0005739">
    <property type="term" value="C:mitochondrion"/>
    <property type="evidence" value="ECO:0007669"/>
    <property type="project" value="TreeGrafter"/>
</dbReference>
<dbReference type="GO" id="GO:0009098">
    <property type="term" value="P:L-leucine biosynthetic process"/>
    <property type="evidence" value="ECO:0007669"/>
    <property type="project" value="TreeGrafter"/>
</dbReference>
<keyword evidence="7 11" id="KW-0100">Branched-chain amino acid biosynthesis</keyword>
<dbReference type="FunFam" id="3.20.10.10:FF:000004">
    <property type="entry name" value="Branched-chain-amino-acid aminotransferase"/>
    <property type="match status" value="1"/>
</dbReference>
<dbReference type="CDD" id="cd01557">
    <property type="entry name" value="BCAT_beta_family"/>
    <property type="match status" value="1"/>
</dbReference>
<evidence type="ECO:0000313" key="13">
    <source>
        <dbReference type="Proteomes" id="UP000616769"/>
    </source>
</evidence>
<evidence type="ECO:0000256" key="2">
    <source>
        <dbReference type="ARBA" id="ARBA00009320"/>
    </source>
</evidence>
<dbReference type="InterPro" id="IPR036038">
    <property type="entry name" value="Aminotransferase-like"/>
</dbReference>
<dbReference type="InterPro" id="IPR001544">
    <property type="entry name" value="Aminotrans_IV"/>
</dbReference>
<evidence type="ECO:0000256" key="8">
    <source>
        <dbReference type="PIRSR" id="PIRSR006468-1"/>
    </source>
</evidence>
<keyword evidence="3 11" id="KW-0032">Aminotransferase</keyword>
<evidence type="ECO:0000313" key="12">
    <source>
        <dbReference type="EMBL" id="KPM03819.1"/>
    </source>
</evidence>
<dbReference type="OrthoDB" id="1732691at2759"/>
<feature type="modified residue" description="N6-(pyridoxal phosphate)lysine" evidence="8">
    <location>
        <position position="199"/>
    </location>
</feature>
<dbReference type="InterPro" id="IPR005786">
    <property type="entry name" value="B_amino_transII"/>
</dbReference>
<evidence type="ECO:0000256" key="11">
    <source>
        <dbReference type="RuleBase" id="RU004517"/>
    </source>
</evidence>
<dbReference type="InterPro" id="IPR043132">
    <property type="entry name" value="BCAT-like_C"/>
</dbReference>
<dbReference type="FunFam" id="3.30.470.10:FF:000002">
    <property type="entry name" value="Branched-chain-amino-acid aminotransferase"/>
    <property type="match status" value="1"/>
</dbReference>
<dbReference type="Pfam" id="PF01063">
    <property type="entry name" value="Aminotran_4"/>
    <property type="match status" value="1"/>
</dbReference>
<dbReference type="InterPro" id="IPR033939">
    <property type="entry name" value="BCAT_family"/>
</dbReference>
<comment type="cofactor">
    <cofactor evidence="1 10">
        <name>pyridoxal 5'-phosphate</name>
        <dbReference type="ChEBI" id="CHEBI:597326"/>
    </cofactor>
</comment>
<dbReference type="PIRSF" id="PIRSF006468">
    <property type="entry name" value="BCAT1"/>
    <property type="match status" value="1"/>
</dbReference>
<dbReference type="PROSITE" id="PS00770">
    <property type="entry name" value="AA_TRANSFER_CLASS_4"/>
    <property type="match status" value="1"/>
</dbReference>
<comment type="catalytic activity">
    <reaction evidence="11">
        <text>L-leucine + 2-oxoglutarate = 4-methyl-2-oxopentanoate + L-glutamate</text>
        <dbReference type="Rhea" id="RHEA:18321"/>
        <dbReference type="ChEBI" id="CHEBI:16810"/>
        <dbReference type="ChEBI" id="CHEBI:17865"/>
        <dbReference type="ChEBI" id="CHEBI:29985"/>
        <dbReference type="ChEBI" id="CHEBI:57427"/>
        <dbReference type="EC" id="2.6.1.42"/>
    </reaction>
</comment>
<protein>
    <recommendedName>
        <fullName evidence="11">Branched-chain-amino-acid aminotransferase</fullName>
        <ecNumber evidence="11">2.6.1.42</ecNumber>
    </recommendedName>
</protein>
<dbReference type="GO" id="GO:0009099">
    <property type="term" value="P:L-valine biosynthetic process"/>
    <property type="evidence" value="ECO:0007669"/>
    <property type="project" value="TreeGrafter"/>
</dbReference>